<dbReference type="Gene3D" id="3.40.50.720">
    <property type="entry name" value="NAD(P)-binding Rossmann-like Domain"/>
    <property type="match status" value="1"/>
</dbReference>
<dbReference type="SUPFAM" id="SSF51735">
    <property type="entry name" value="NAD(P)-binding Rossmann-fold domains"/>
    <property type="match status" value="1"/>
</dbReference>
<dbReference type="STRING" id="155417.A0A4Q4T7P9"/>
<protein>
    <submittedName>
        <fullName evidence="2">Uncharacterized protein</fullName>
    </submittedName>
</protein>
<dbReference type="AlphaFoldDB" id="A0A4Q4T7P9"/>
<dbReference type="PANTHER" id="PTHR43157:SF31">
    <property type="entry name" value="PHOSPHATIDYLINOSITOL-GLYCAN BIOSYNTHESIS CLASS F PROTEIN"/>
    <property type="match status" value="1"/>
</dbReference>
<evidence type="ECO:0000313" key="3">
    <source>
        <dbReference type="Proteomes" id="UP000293360"/>
    </source>
</evidence>
<reference evidence="2 3" key="1">
    <citation type="submission" date="2018-06" db="EMBL/GenBank/DDBJ databases">
        <title>Complete Genomes of Monosporascus.</title>
        <authorList>
            <person name="Robinson A.J."/>
            <person name="Natvig D.O."/>
        </authorList>
    </citation>
    <scope>NUCLEOTIDE SEQUENCE [LARGE SCALE GENOMIC DNA]</scope>
    <source>
        <strain evidence="2 3">CBS 110550</strain>
    </source>
</reference>
<comment type="caution">
    <text evidence="2">The sequence shown here is derived from an EMBL/GenBank/DDBJ whole genome shotgun (WGS) entry which is preliminary data.</text>
</comment>
<dbReference type="EMBL" id="QJNU01000351">
    <property type="protein sequence ID" value="RYP01722.1"/>
    <property type="molecule type" value="Genomic_DNA"/>
</dbReference>
<dbReference type="GO" id="GO:0016491">
    <property type="term" value="F:oxidoreductase activity"/>
    <property type="evidence" value="ECO:0007669"/>
    <property type="project" value="UniProtKB-KW"/>
</dbReference>
<dbReference type="PANTHER" id="PTHR43157">
    <property type="entry name" value="PHOSPHATIDYLINOSITOL-GLYCAN BIOSYNTHESIS CLASS F PROTEIN-RELATED"/>
    <property type="match status" value="1"/>
</dbReference>
<dbReference type="PRINTS" id="PR00081">
    <property type="entry name" value="GDHRDH"/>
</dbReference>
<keyword evidence="3" id="KW-1185">Reference proteome</keyword>
<sequence length="333" mass="36456">MGTFAGFFYRQLTFKPKPLPTRIRLDGRTAIITGANVGLGLEAAKELVAHGLARIILGVRTVSKGEAARDQILTETPGVDVQIWPLDYESFASIDEFGKCAATLDRLDIVILNAGVKNLDYVQSKTGHESHIQVNHLGTALLSLHLLAPLDRTAKFTSSPGRLTIVSSENHFWAKFKELKAPNALAELDTYRGCFKGVERVNIERYSTSKLLNVLWTRELSARVANSMLDIVINTVNPGFCASELHRADPQASKATSLLAWTSKQGGHCLTDAATRHIEDHGAYISEQITKKPSSFVLSPAGKEAQLKIWKETVDLLNKEAPAVDVLNSLDSL</sequence>
<name>A0A4Q4T7P9_9PEZI</name>
<accession>A0A4Q4T7P9</accession>
<gene>
    <name evidence="2" type="ORF">DL764_006115</name>
</gene>
<dbReference type="InterPro" id="IPR002347">
    <property type="entry name" value="SDR_fam"/>
</dbReference>
<evidence type="ECO:0000313" key="2">
    <source>
        <dbReference type="EMBL" id="RYP01722.1"/>
    </source>
</evidence>
<evidence type="ECO:0000256" key="1">
    <source>
        <dbReference type="ARBA" id="ARBA00023002"/>
    </source>
</evidence>
<dbReference type="InterPro" id="IPR036291">
    <property type="entry name" value="NAD(P)-bd_dom_sf"/>
</dbReference>
<dbReference type="OrthoDB" id="191139at2759"/>
<organism evidence="2 3">
    <name type="scientific">Monosporascus ibericus</name>
    <dbReference type="NCBI Taxonomy" id="155417"/>
    <lineage>
        <taxon>Eukaryota</taxon>
        <taxon>Fungi</taxon>
        <taxon>Dikarya</taxon>
        <taxon>Ascomycota</taxon>
        <taxon>Pezizomycotina</taxon>
        <taxon>Sordariomycetes</taxon>
        <taxon>Xylariomycetidae</taxon>
        <taxon>Xylariales</taxon>
        <taxon>Xylariales incertae sedis</taxon>
        <taxon>Monosporascus</taxon>
    </lineage>
</organism>
<dbReference type="Proteomes" id="UP000293360">
    <property type="component" value="Unassembled WGS sequence"/>
</dbReference>
<proteinExistence type="predicted"/>
<dbReference type="Pfam" id="PF00106">
    <property type="entry name" value="adh_short"/>
    <property type="match status" value="1"/>
</dbReference>
<keyword evidence="1" id="KW-0560">Oxidoreductase</keyword>